<keyword evidence="2" id="KW-1185">Reference proteome</keyword>
<dbReference type="InParanoid" id="A0A1Y2DFL8"/>
<accession>A0A1Y2DFL8</accession>
<comment type="caution">
    <text evidence="1">The sequence shown here is derived from an EMBL/GenBank/DDBJ whole genome shotgun (WGS) entry which is preliminary data.</text>
</comment>
<proteinExistence type="predicted"/>
<organism evidence="1 2">
    <name type="scientific">Leucosporidium creatinivorum</name>
    <dbReference type="NCBI Taxonomy" id="106004"/>
    <lineage>
        <taxon>Eukaryota</taxon>
        <taxon>Fungi</taxon>
        <taxon>Dikarya</taxon>
        <taxon>Basidiomycota</taxon>
        <taxon>Pucciniomycotina</taxon>
        <taxon>Microbotryomycetes</taxon>
        <taxon>Leucosporidiales</taxon>
        <taxon>Leucosporidium</taxon>
    </lineage>
</organism>
<evidence type="ECO:0000313" key="1">
    <source>
        <dbReference type="EMBL" id="ORY57987.1"/>
    </source>
</evidence>
<dbReference type="EMBL" id="MCGR01000080">
    <property type="protein sequence ID" value="ORY57987.1"/>
    <property type="molecule type" value="Genomic_DNA"/>
</dbReference>
<dbReference type="Proteomes" id="UP000193467">
    <property type="component" value="Unassembled WGS sequence"/>
</dbReference>
<dbReference type="AlphaFoldDB" id="A0A1Y2DFL8"/>
<name>A0A1Y2DFL8_9BASI</name>
<evidence type="ECO:0000313" key="2">
    <source>
        <dbReference type="Proteomes" id="UP000193467"/>
    </source>
</evidence>
<sequence>MPWMKSAFKAINEEVEMWYEGGVSEVCEDFPPFDLRPEVPTTDFGRTAFPSNVSEWGIRQLEVLRAIPLDDLPIDRVIPARFLPKSPDLAFSQLRREINLLFSPNLPASNHFHALRLALNEVHEKGWVGKRHGGEAILAGFLAAFDHQGNNFLPKHYRLGHVGRSISALKWPMGGAPSEFEARTHGHIFLESTVEGEEHLFVADPAIYTGNNPAEQVGIMLGALYQHLLAAKHYQGQEGLQIALEDHSMLRMNYIYVPEPYFYHMLAIFQIGVEPTKRLPYVNLRRSVAFDIATAEGLKGATAAMLGLRRFLMSGEARIERMQAAVDQRLRAEGRKFVSTEERDR</sequence>
<gene>
    <name evidence="1" type="ORF">BCR35DRAFT_335226</name>
</gene>
<protein>
    <submittedName>
        <fullName evidence="1">Uncharacterized protein</fullName>
    </submittedName>
</protein>
<reference evidence="1 2" key="1">
    <citation type="submission" date="2016-07" db="EMBL/GenBank/DDBJ databases">
        <title>Pervasive Adenine N6-methylation of Active Genes in Fungi.</title>
        <authorList>
            <consortium name="DOE Joint Genome Institute"/>
            <person name="Mondo S.J."/>
            <person name="Dannebaum R.O."/>
            <person name="Kuo R.C."/>
            <person name="Labutti K."/>
            <person name="Haridas S."/>
            <person name="Kuo A."/>
            <person name="Salamov A."/>
            <person name="Ahrendt S.R."/>
            <person name="Lipzen A."/>
            <person name="Sullivan W."/>
            <person name="Andreopoulos W.B."/>
            <person name="Clum A."/>
            <person name="Lindquist E."/>
            <person name="Daum C."/>
            <person name="Ramamoorthy G.K."/>
            <person name="Gryganskyi A."/>
            <person name="Culley D."/>
            <person name="Magnuson J.K."/>
            <person name="James T.Y."/>
            <person name="O'Malley M.A."/>
            <person name="Stajich J.E."/>
            <person name="Spatafora J.W."/>
            <person name="Visel A."/>
            <person name="Grigoriev I.V."/>
        </authorList>
    </citation>
    <scope>NUCLEOTIDE SEQUENCE [LARGE SCALE GENOMIC DNA]</scope>
    <source>
        <strain evidence="1 2">62-1032</strain>
    </source>
</reference>